<dbReference type="VEuPathDB" id="FungiDB:BD410DRAFT_846754"/>
<dbReference type="AlphaFoldDB" id="A0A4Y7PE39"/>
<proteinExistence type="predicted"/>
<keyword evidence="3" id="KW-1185">Reference proteome</keyword>
<dbReference type="EMBL" id="ML170515">
    <property type="protein sequence ID" value="TDL13634.1"/>
    <property type="molecule type" value="Genomic_DNA"/>
</dbReference>
<sequence length="168" mass="18728">MLHIVAKTSQWMLAHNIFKFCGLLGPGWKLSKFESWRMVWEDGIGASSEGRIALALISGEGVQRPLLDNHLSEDGNNDAAHPSAKTCRHDDHLDRRHRTHRRIAITYHFHHRSRTGDERGLGYATSQSAITSGNQGHCQVNGNSDGDATYGRRPGPNEKSPRHNITAM</sequence>
<name>A0A4Y7PE39_9AGAM</name>
<feature type="region of interest" description="Disordered" evidence="1">
    <location>
        <begin position="72"/>
        <end position="94"/>
    </location>
</feature>
<reference evidence="2 3" key="1">
    <citation type="submission" date="2018-06" db="EMBL/GenBank/DDBJ databases">
        <title>A transcriptomic atlas of mushroom development highlights an independent origin of complex multicellularity.</title>
        <authorList>
            <consortium name="DOE Joint Genome Institute"/>
            <person name="Krizsan K."/>
            <person name="Almasi E."/>
            <person name="Merenyi Z."/>
            <person name="Sahu N."/>
            <person name="Viragh M."/>
            <person name="Koszo T."/>
            <person name="Mondo S."/>
            <person name="Kiss B."/>
            <person name="Balint B."/>
            <person name="Kues U."/>
            <person name="Barry K."/>
            <person name="Hegedus J.C."/>
            <person name="Henrissat B."/>
            <person name="Johnson J."/>
            <person name="Lipzen A."/>
            <person name="Ohm R."/>
            <person name="Nagy I."/>
            <person name="Pangilinan J."/>
            <person name="Yan J."/>
            <person name="Xiong Y."/>
            <person name="Grigoriev I.V."/>
            <person name="Hibbett D.S."/>
            <person name="Nagy L.G."/>
        </authorList>
    </citation>
    <scope>NUCLEOTIDE SEQUENCE [LARGE SCALE GENOMIC DNA]</scope>
    <source>
        <strain evidence="2 3">SZMC22713</strain>
    </source>
</reference>
<accession>A0A4Y7PE39</accession>
<organism evidence="2 3">
    <name type="scientific">Rickenella mellea</name>
    <dbReference type="NCBI Taxonomy" id="50990"/>
    <lineage>
        <taxon>Eukaryota</taxon>
        <taxon>Fungi</taxon>
        <taxon>Dikarya</taxon>
        <taxon>Basidiomycota</taxon>
        <taxon>Agaricomycotina</taxon>
        <taxon>Agaricomycetes</taxon>
        <taxon>Hymenochaetales</taxon>
        <taxon>Rickenellaceae</taxon>
        <taxon>Rickenella</taxon>
    </lineage>
</organism>
<evidence type="ECO:0000313" key="2">
    <source>
        <dbReference type="EMBL" id="TDL13634.1"/>
    </source>
</evidence>
<evidence type="ECO:0000256" key="1">
    <source>
        <dbReference type="SAM" id="MobiDB-lite"/>
    </source>
</evidence>
<feature type="compositionally biased region" description="Polar residues" evidence="1">
    <location>
        <begin position="128"/>
        <end position="146"/>
    </location>
</feature>
<dbReference type="Proteomes" id="UP000294933">
    <property type="component" value="Unassembled WGS sequence"/>
</dbReference>
<protein>
    <submittedName>
        <fullName evidence="2">Uncharacterized protein</fullName>
    </submittedName>
</protein>
<feature type="region of interest" description="Disordered" evidence="1">
    <location>
        <begin position="128"/>
        <end position="168"/>
    </location>
</feature>
<evidence type="ECO:0000313" key="3">
    <source>
        <dbReference type="Proteomes" id="UP000294933"/>
    </source>
</evidence>
<gene>
    <name evidence="2" type="ORF">BD410DRAFT_846754</name>
</gene>